<dbReference type="Gramene" id="Zm00001eb351730_T001">
    <property type="protein sequence ID" value="Zm00001eb351730_P001"/>
    <property type="gene ID" value="Zm00001eb351730"/>
</dbReference>
<accession>A0A804QRC7</accession>
<reference evidence="2" key="3">
    <citation type="submission" date="2021-05" db="UniProtKB">
        <authorList>
            <consortium name="EnsemblPlants"/>
        </authorList>
    </citation>
    <scope>IDENTIFICATION</scope>
    <source>
        <strain evidence="2">cv. B73</strain>
    </source>
</reference>
<reference evidence="2" key="2">
    <citation type="submission" date="2019-07" db="EMBL/GenBank/DDBJ databases">
        <authorList>
            <person name="Seetharam A."/>
            <person name="Woodhouse M."/>
            <person name="Cannon E."/>
        </authorList>
    </citation>
    <scope>NUCLEOTIDE SEQUENCE [LARGE SCALE GENOMIC DNA]</scope>
    <source>
        <strain evidence="2">cv. B73</strain>
    </source>
</reference>
<organism evidence="2 3">
    <name type="scientific">Zea mays</name>
    <name type="common">Maize</name>
    <dbReference type="NCBI Taxonomy" id="4577"/>
    <lineage>
        <taxon>Eukaryota</taxon>
        <taxon>Viridiplantae</taxon>
        <taxon>Streptophyta</taxon>
        <taxon>Embryophyta</taxon>
        <taxon>Tracheophyta</taxon>
        <taxon>Spermatophyta</taxon>
        <taxon>Magnoliopsida</taxon>
        <taxon>Liliopsida</taxon>
        <taxon>Poales</taxon>
        <taxon>Poaceae</taxon>
        <taxon>PACMAD clade</taxon>
        <taxon>Panicoideae</taxon>
        <taxon>Andropogonodae</taxon>
        <taxon>Andropogoneae</taxon>
        <taxon>Tripsacinae</taxon>
        <taxon>Zea</taxon>
    </lineage>
</organism>
<reference evidence="3" key="1">
    <citation type="journal article" date="2009" name="Science">
        <title>The B73 maize genome: complexity, diversity, and dynamics.</title>
        <authorList>
            <person name="Schnable P.S."/>
            <person name="Ware D."/>
            <person name="Fulton R.S."/>
            <person name="Stein J.C."/>
            <person name="Wei F."/>
            <person name="Pasternak S."/>
            <person name="Liang C."/>
            <person name="Zhang J."/>
            <person name="Fulton L."/>
            <person name="Graves T.A."/>
            <person name="Minx P."/>
            <person name="Reily A.D."/>
            <person name="Courtney L."/>
            <person name="Kruchowski S.S."/>
            <person name="Tomlinson C."/>
            <person name="Strong C."/>
            <person name="Delehaunty K."/>
            <person name="Fronick C."/>
            <person name="Courtney B."/>
            <person name="Rock S.M."/>
            <person name="Belter E."/>
            <person name="Du F."/>
            <person name="Kim K."/>
            <person name="Abbott R.M."/>
            <person name="Cotton M."/>
            <person name="Levy A."/>
            <person name="Marchetto P."/>
            <person name="Ochoa K."/>
            <person name="Jackson S.M."/>
            <person name="Gillam B."/>
            <person name="Chen W."/>
            <person name="Yan L."/>
            <person name="Higginbotham J."/>
            <person name="Cardenas M."/>
            <person name="Waligorski J."/>
            <person name="Applebaum E."/>
            <person name="Phelps L."/>
            <person name="Falcone J."/>
            <person name="Kanchi K."/>
            <person name="Thane T."/>
            <person name="Scimone A."/>
            <person name="Thane N."/>
            <person name="Henke J."/>
            <person name="Wang T."/>
            <person name="Ruppert J."/>
            <person name="Shah N."/>
            <person name="Rotter K."/>
            <person name="Hodges J."/>
            <person name="Ingenthron E."/>
            <person name="Cordes M."/>
            <person name="Kohlberg S."/>
            <person name="Sgro J."/>
            <person name="Delgado B."/>
            <person name="Mead K."/>
            <person name="Chinwalla A."/>
            <person name="Leonard S."/>
            <person name="Crouse K."/>
            <person name="Collura K."/>
            <person name="Kudrna D."/>
            <person name="Currie J."/>
            <person name="He R."/>
            <person name="Angelova A."/>
            <person name="Rajasekar S."/>
            <person name="Mueller T."/>
            <person name="Lomeli R."/>
            <person name="Scara G."/>
            <person name="Ko A."/>
            <person name="Delaney K."/>
            <person name="Wissotski M."/>
            <person name="Lopez G."/>
            <person name="Campos D."/>
            <person name="Braidotti M."/>
            <person name="Ashley E."/>
            <person name="Golser W."/>
            <person name="Kim H."/>
            <person name="Lee S."/>
            <person name="Lin J."/>
            <person name="Dujmic Z."/>
            <person name="Kim W."/>
            <person name="Talag J."/>
            <person name="Zuccolo A."/>
            <person name="Fan C."/>
            <person name="Sebastian A."/>
            <person name="Kramer M."/>
            <person name="Spiegel L."/>
            <person name="Nascimento L."/>
            <person name="Zutavern T."/>
            <person name="Miller B."/>
            <person name="Ambroise C."/>
            <person name="Muller S."/>
            <person name="Spooner W."/>
            <person name="Narechania A."/>
            <person name="Ren L."/>
            <person name="Wei S."/>
            <person name="Kumari S."/>
            <person name="Faga B."/>
            <person name="Levy M.J."/>
            <person name="McMahan L."/>
            <person name="Van Buren P."/>
            <person name="Vaughn M.W."/>
            <person name="Ying K."/>
            <person name="Yeh C.-T."/>
            <person name="Emrich S.J."/>
            <person name="Jia Y."/>
            <person name="Kalyanaraman A."/>
            <person name="Hsia A.-P."/>
            <person name="Barbazuk W.B."/>
            <person name="Baucom R.S."/>
            <person name="Brutnell T.P."/>
            <person name="Carpita N.C."/>
            <person name="Chaparro C."/>
            <person name="Chia J.-M."/>
            <person name="Deragon J.-M."/>
            <person name="Estill J.C."/>
            <person name="Fu Y."/>
            <person name="Jeddeloh J.A."/>
            <person name="Han Y."/>
            <person name="Lee H."/>
            <person name="Li P."/>
            <person name="Lisch D.R."/>
            <person name="Liu S."/>
            <person name="Liu Z."/>
            <person name="Nagel D.H."/>
            <person name="McCann M.C."/>
            <person name="SanMiguel P."/>
            <person name="Myers A.M."/>
            <person name="Nettleton D."/>
            <person name="Nguyen J."/>
            <person name="Penning B.W."/>
            <person name="Ponnala L."/>
            <person name="Schneider K.L."/>
            <person name="Schwartz D.C."/>
            <person name="Sharma A."/>
            <person name="Soderlund C."/>
            <person name="Springer N.M."/>
            <person name="Sun Q."/>
            <person name="Wang H."/>
            <person name="Waterman M."/>
            <person name="Westerman R."/>
            <person name="Wolfgruber T.K."/>
            <person name="Yang L."/>
            <person name="Yu Y."/>
            <person name="Zhang L."/>
            <person name="Zhou S."/>
            <person name="Zhu Q."/>
            <person name="Bennetzen J.L."/>
            <person name="Dawe R.K."/>
            <person name="Jiang J."/>
            <person name="Jiang N."/>
            <person name="Presting G.G."/>
            <person name="Wessler S.R."/>
            <person name="Aluru S."/>
            <person name="Martienssen R.A."/>
            <person name="Clifton S.W."/>
            <person name="McCombie W.R."/>
            <person name="Wing R.A."/>
            <person name="Wilson R.K."/>
        </authorList>
    </citation>
    <scope>NUCLEOTIDE SEQUENCE [LARGE SCALE GENOMIC DNA]</scope>
    <source>
        <strain evidence="3">cv. B73</strain>
    </source>
</reference>
<feature type="region of interest" description="Disordered" evidence="1">
    <location>
        <begin position="44"/>
        <end position="134"/>
    </location>
</feature>
<name>A0A804QRC7_MAIZE</name>
<evidence type="ECO:0000256" key="1">
    <source>
        <dbReference type="SAM" id="MobiDB-lite"/>
    </source>
</evidence>
<dbReference type="InParanoid" id="A0A804QRC7"/>
<keyword evidence="3" id="KW-1185">Reference proteome</keyword>
<proteinExistence type="predicted"/>
<sequence>MLRVVLDAPAPTASMHAVTAILATRMPHLHPPFIVLIRDDMLERQQGGLSKPPEREGGSSQCPARTNLRGGRCPDCVPTGEQDFDDPRPDEVAGVGDAQGGSGHRALTPSPFLSRAKRGAVVPPGEWIRPRASK</sequence>
<dbReference type="AlphaFoldDB" id="A0A804QRC7"/>
<dbReference type="Proteomes" id="UP000007305">
    <property type="component" value="Chromosome 8"/>
</dbReference>
<evidence type="ECO:0000313" key="2">
    <source>
        <dbReference type="EnsemblPlants" id="Zm00001eb351730_P001"/>
    </source>
</evidence>
<evidence type="ECO:0000313" key="3">
    <source>
        <dbReference type="Proteomes" id="UP000007305"/>
    </source>
</evidence>
<dbReference type="EnsemblPlants" id="Zm00001eb351730_T001">
    <property type="protein sequence ID" value="Zm00001eb351730_P001"/>
    <property type="gene ID" value="Zm00001eb351730"/>
</dbReference>
<protein>
    <submittedName>
        <fullName evidence="2">Uncharacterized protein</fullName>
    </submittedName>
</protein>